<proteinExistence type="predicted"/>
<dbReference type="Pfam" id="PF06803">
    <property type="entry name" value="DUF1232"/>
    <property type="match status" value="1"/>
</dbReference>
<evidence type="ECO:0000256" key="5">
    <source>
        <dbReference type="SAM" id="Phobius"/>
    </source>
</evidence>
<keyword evidence="2 5" id="KW-0812">Transmembrane</keyword>
<evidence type="ECO:0000313" key="7">
    <source>
        <dbReference type="EMBL" id="MFC7183890.1"/>
    </source>
</evidence>
<dbReference type="Proteomes" id="UP001596435">
    <property type="component" value="Unassembled WGS sequence"/>
</dbReference>
<protein>
    <submittedName>
        <fullName evidence="7">YkvA family protein</fullName>
    </submittedName>
</protein>
<feature type="domain" description="DUF1232" evidence="6">
    <location>
        <begin position="47"/>
        <end position="78"/>
    </location>
</feature>
<keyword evidence="3 5" id="KW-1133">Transmembrane helix</keyword>
<comment type="subcellular location">
    <subcellularLocation>
        <location evidence="1">Endomembrane system</location>
        <topology evidence="1">Multi-pass membrane protein</topology>
    </subcellularLocation>
</comment>
<feature type="transmembrane region" description="Helical" evidence="5">
    <location>
        <begin position="6"/>
        <end position="28"/>
    </location>
</feature>
<evidence type="ECO:0000256" key="2">
    <source>
        <dbReference type="ARBA" id="ARBA00022692"/>
    </source>
</evidence>
<dbReference type="EMBL" id="JBHTAJ010000081">
    <property type="protein sequence ID" value="MFC7183890.1"/>
    <property type="molecule type" value="Genomic_DNA"/>
</dbReference>
<gene>
    <name evidence="7" type="ORF">ACFQMG_30520</name>
</gene>
<keyword evidence="8" id="KW-1185">Reference proteome</keyword>
<dbReference type="InterPro" id="IPR010652">
    <property type="entry name" value="DUF1232"/>
</dbReference>
<keyword evidence="4 5" id="KW-0472">Membrane</keyword>
<sequence>MRIDPVVWWCVAGLLVAATAVVVVRLWIRLVRARRLVGSAGLPLSTRMGFWAAVAYVVMPFDLLPDPILLDDIGVLLLALRALDKAAARAGVAPSRHHRP</sequence>
<evidence type="ECO:0000259" key="6">
    <source>
        <dbReference type="Pfam" id="PF06803"/>
    </source>
</evidence>
<accession>A0ABW2G2Y6</accession>
<comment type="caution">
    <text evidence="7">The sequence shown here is derived from an EMBL/GenBank/DDBJ whole genome shotgun (WGS) entry which is preliminary data.</text>
</comment>
<reference evidence="8" key="1">
    <citation type="journal article" date="2019" name="Int. J. Syst. Evol. Microbiol.">
        <title>The Global Catalogue of Microorganisms (GCM) 10K type strain sequencing project: providing services to taxonomists for standard genome sequencing and annotation.</title>
        <authorList>
            <consortium name="The Broad Institute Genomics Platform"/>
            <consortium name="The Broad Institute Genome Sequencing Center for Infectious Disease"/>
            <person name="Wu L."/>
            <person name="Ma J."/>
        </authorList>
    </citation>
    <scope>NUCLEOTIDE SEQUENCE [LARGE SCALE GENOMIC DNA]</scope>
    <source>
        <strain evidence="8">CGMCC 1.12859</strain>
    </source>
</reference>
<evidence type="ECO:0000313" key="8">
    <source>
        <dbReference type="Proteomes" id="UP001596435"/>
    </source>
</evidence>
<dbReference type="RefSeq" id="WP_380232526.1">
    <property type="nucleotide sequence ID" value="NZ_JBHSVH010000002.1"/>
</dbReference>
<evidence type="ECO:0000256" key="1">
    <source>
        <dbReference type="ARBA" id="ARBA00004127"/>
    </source>
</evidence>
<evidence type="ECO:0000256" key="3">
    <source>
        <dbReference type="ARBA" id="ARBA00022989"/>
    </source>
</evidence>
<name>A0ABW2G2Y6_9ACTN</name>
<organism evidence="7 8">
    <name type="scientific">Kitasatospora paranensis</name>
    <dbReference type="NCBI Taxonomy" id="258053"/>
    <lineage>
        <taxon>Bacteria</taxon>
        <taxon>Bacillati</taxon>
        <taxon>Actinomycetota</taxon>
        <taxon>Actinomycetes</taxon>
        <taxon>Kitasatosporales</taxon>
        <taxon>Streptomycetaceae</taxon>
        <taxon>Kitasatospora</taxon>
    </lineage>
</organism>
<evidence type="ECO:0000256" key="4">
    <source>
        <dbReference type="ARBA" id="ARBA00023136"/>
    </source>
</evidence>